<proteinExistence type="evidence at transcript level"/>
<reference evidence="1" key="2">
    <citation type="submission" date="2012-06" db="EMBL/GenBank/DDBJ databases">
        <authorList>
            <person name="Yu Y."/>
            <person name="Currie J."/>
            <person name="Lomeli R."/>
            <person name="Angelova A."/>
            <person name="Collura K."/>
            <person name="Wissotski M."/>
            <person name="Campos D."/>
            <person name="Kudrna D."/>
            <person name="Golser W."/>
            <person name="Ashely E."/>
            <person name="Descour A."/>
            <person name="Fernandes J."/>
            <person name="Soderlund C."/>
            <person name="Walbot V."/>
        </authorList>
    </citation>
    <scope>NUCLEOTIDE SEQUENCE</scope>
    <source>
        <strain evidence="1">B73</strain>
    </source>
</reference>
<name>C0PN66_MAIZE</name>
<sequence>MLPLPAHHLPYAPLHLLPHQGTLPHAHPNPPRALHILGRRRLVRPLRHRHHWNTTSDGFNRRVPPAVRQEATCGLVCQHLELRTEGDNEAPLLAPATELSRQLLCLVGPQHPNERLAGIAQSVAELVQLLLVEVGDGPVRREDDGAGLLLVKPRHARRRLGVGAREEVHAVCLVAWQAAVVEVERRQCRADGLRAPRRLQVIRFHWLQVTERVDEHVVGVLQPVELAQRGLGERRVPLGRRHERRHVVGAQLHGEPPAQRGPVRQWQGTAGAGRARRRLGRLWLRRRRPWLRIRRVATCN</sequence>
<protein>
    <submittedName>
        <fullName evidence="1">Uncharacterized protein</fullName>
    </submittedName>
</protein>
<organism evidence="1">
    <name type="scientific">Zea mays</name>
    <name type="common">Maize</name>
    <dbReference type="NCBI Taxonomy" id="4577"/>
    <lineage>
        <taxon>Eukaryota</taxon>
        <taxon>Viridiplantae</taxon>
        <taxon>Streptophyta</taxon>
        <taxon>Embryophyta</taxon>
        <taxon>Tracheophyta</taxon>
        <taxon>Spermatophyta</taxon>
        <taxon>Magnoliopsida</taxon>
        <taxon>Liliopsida</taxon>
        <taxon>Poales</taxon>
        <taxon>Poaceae</taxon>
        <taxon>PACMAD clade</taxon>
        <taxon>Panicoideae</taxon>
        <taxon>Andropogonodae</taxon>
        <taxon>Andropogoneae</taxon>
        <taxon>Tripsacinae</taxon>
        <taxon>Zea</taxon>
    </lineage>
</organism>
<reference evidence="1" key="1">
    <citation type="journal article" date="2009" name="PLoS Genet.">
        <title>Sequencing, mapping, and analysis of 27,455 maize full-length cDNAs.</title>
        <authorList>
            <person name="Soderlund C."/>
            <person name="Descour A."/>
            <person name="Kudrna D."/>
            <person name="Bomhoff M."/>
            <person name="Boyd L."/>
            <person name="Currie J."/>
            <person name="Angelova A."/>
            <person name="Collura K."/>
            <person name="Wissotski M."/>
            <person name="Ashley E."/>
            <person name="Morrow D."/>
            <person name="Fernandes J."/>
            <person name="Walbot V."/>
            <person name="Yu Y."/>
        </authorList>
    </citation>
    <scope>NUCLEOTIDE SEQUENCE</scope>
    <source>
        <strain evidence="1">B73</strain>
    </source>
</reference>
<evidence type="ECO:0000313" key="1">
    <source>
        <dbReference type="EMBL" id="ACN36632.1"/>
    </source>
</evidence>
<dbReference type="EMBL" id="BT069735">
    <property type="protein sequence ID" value="ACN36632.1"/>
    <property type="molecule type" value="mRNA"/>
</dbReference>
<dbReference type="AlphaFoldDB" id="C0PN66"/>
<accession>C0PN66</accession>